<dbReference type="GeneID" id="26630096"/>
<name>A0A0F6YPZ5_9CAUD</name>
<sequence length="51" mass="5652">MIPDWPMPLITAERDETGAVILTMQTRVTEQSTLEELCESPFIAAAVEEMG</sequence>
<dbReference type="Proteomes" id="UP000207763">
    <property type="component" value="Segment"/>
</dbReference>
<evidence type="ECO:0000313" key="2">
    <source>
        <dbReference type="Proteomes" id="UP000207763"/>
    </source>
</evidence>
<protein>
    <submittedName>
        <fullName evidence="1">Uncharacterized protein</fullName>
    </submittedName>
</protein>
<dbReference type="KEGG" id="vg:26630096"/>
<keyword evidence="2" id="KW-1185">Reference proteome</keyword>
<dbReference type="EMBL" id="KR080193">
    <property type="protein sequence ID" value="AKF14211.1"/>
    <property type="molecule type" value="Genomic_DNA"/>
</dbReference>
<evidence type="ECO:0000313" key="1">
    <source>
        <dbReference type="EMBL" id="AKF14211.1"/>
    </source>
</evidence>
<dbReference type="RefSeq" id="YP_009203106.1">
    <property type="nucleotide sequence ID" value="NC_028849.1"/>
</dbReference>
<gene>
    <name evidence="1" type="primary">47</name>
    <name evidence="1" type="ORF">SEA_LUCHADOR_47</name>
</gene>
<reference evidence="1 2" key="1">
    <citation type="journal article" date="2015" name="Genome Announc.">
        <title>Genome Sequences of Mycobacteriophages Luchador and Nerujay.</title>
        <authorList>
            <person name="Pope W.H."/>
            <person name="Ahmed T."/>
            <person name="Drobitch M.K."/>
            <person name="Early D.R."/>
            <person name="Eljamri S."/>
            <person name="Kasturiarachi N.S."/>
            <person name="Klonicki E.F."/>
            <person name="Manjooran D.T."/>
            <person name="Ni Chochlain A.N."/>
            <person name="Puglionesi A.O."/>
            <person name="Rajakumar V."/>
            <person name="Shindle K.A."/>
            <person name="Tran M.T."/>
            <person name="Brown B.R."/>
            <person name="Churilla B.M."/>
            <person name="Cohen K.L."/>
            <person name="Wilkes K.E."/>
            <person name="Grubb S.R."/>
            <person name="Warner M.H."/>
            <person name="Bowman C.A."/>
            <person name="Russell D.A."/>
            <person name="Hatfull G.F."/>
        </authorList>
    </citation>
    <scope>NUCLEOTIDE SEQUENCE [LARGE SCALE GENOMIC DNA]</scope>
</reference>
<organism evidence="1 2">
    <name type="scientific">Mycobacterium phage Luchador</name>
    <dbReference type="NCBI Taxonomy" id="1647300"/>
    <lineage>
        <taxon>Viruses</taxon>
        <taxon>Duplodnaviria</taxon>
        <taxon>Heunggongvirae</taxon>
        <taxon>Uroviricota</taxon>
        <taxon>Caudoviricetes</taxon>
        <taxon>Luchadorvirus</taxon>
        <taxon>Luchadorvirus luchador</taxon>
        <taxon>Lucadorvirus luchador</taxon>
    </lineage>
</organism>
<accession>A0A0F6YPZ5</accession>
<proteinExistence type="predicted"/>